<evidence type="ECO:0000313" key="2">
    <source>
        <dbReference type="EMBL" id="QDT22841.1"/>
    </source>
</evidence>
<dbReference type="Proteomes" id="UP000320421">
    <property type="component" value="Chromosome"/>
</dbReference>
<gene>
    <name evidence="2" type="ORF">HG66A1_46520</name>
</gene>
<keyword evidence="1" id="KW-0812">Transmembrane</keyword>
<keyword evidence="1" id="KW-1133">Transmembrane helix</keyword>
<name>A0A517PTY6_9PLAN</name>
<dbReference type="OrthoDB" id="291021at2"/>
<accession>A0A517PTY6</accession>
<protein>
    <submittedName>
        <fullName evidence="2">Uncharacterized protein</fullName>
    </submittedName>
</protein>
<keyword evidence="1" id="KW-0472">Membrane</keyword>
<sequence length="497" mass="55588">MGWPELSIDDFPPRRDDEPSSLRQEIIDELSDHFACALNRELHKNPDEQLARGRVLEQFGDPIKVARQLWLEAMKEKIMSQRIMTGLSAVMAVCCLAVVGIAWSMMKQSERVNLKLLERLAAMEEQPRDAGTQQILTQLEQLKAEQAAQSESSSQEMNPITFELIQEQEGGKPAVGFSGELSKLDDQGSREVFKVKAESNAEGQLKFGKLPWGKYELKLSTPWREEYSSGILTTIPGRKYEQTIYCPADAPETASLRLQVNWPEQASDEAEFMLCDFRSASSYHRSGTRRYSLSTYRRIQGSRWSYRHNMTQAAARSVYLIDVQNQRATLCPVGEGGGFVDIDFDKLVWQPTVEALQGEYIAPPCSYLLRKGDLATLSKLNSIKVFITLTPNQNGGELLRVTGTPSHGMFISPFEKFKVAPKFMKKMKMDYILLAGKLNAFSGNWSLGGYTATPQGPNVWEINVPDLFPITAESGLTKTTLQAEASSAVDSSQRSGE</sequence>
<proteinExistence type="predicted"/>
<evidence type="ECO:0000256" key="1">
    <source>
        <dbReference type="SAM" id="Phobius"/>
    </source>
</evidence>
<dbReference type="AlphaFoldDB" id="A0A517PTY6"/>
<feature type="transmembrane region" description="Helical" evidence="1">
    <location>
        <begin position="83"/>
        <end position="106"/>
    </location>
</feature>
<organism evidence="2 3">
    <name type="scientific">Gimesia chilikensis</name>
    <dbReference type="NCBI Taxonomy" id="2605989"/>
    <lineage>
        <taxon>Bacteria</taxon>
        <taxon>Pseudomonadati</taxon>
        <taxon>Planctomycetota</taxon>
        <taxon>Planctomycetia</taxon>
        <taxon>Planctomycetales</taxon>
        <taxon>Planctomycetaceae</taxon>
        <taxon>Gimesia</taxon>
    </lineage>
</organism>
<dbReference type="EMBL" id="CP036266">
    <property type="protein sequence ID" value="QDT22841.1"/>
    <property type="molecule type" value="Genomic_DNA"/>
</dbReference>
<reference evidence="2 3" key="1">
    <citation type="submission" date="2019-02" db="EMBL/GenBank/DDBJ databases">
        <title>Deep-cultivation of Planctomycetes and their phenomic and genomic characterization uncovers novel biology.</title>
        <authorList>
            <person name="Wiegand S."/>
            <person name="Jogler M."/>
            <person name="Boedeker C."/>
            <person name="Pinto D."/>
            <person name="Vollmers J."/>
            <person name="Rivas-Marin E."/>
            <person name="Kohn T."/>
            <person name="Peeters S.H."/>
            <person name="Heuer A."/>
            <person name="Rast P."/>
            <person name="Oberbeckmann S."/>
            <person name="Bunk B."/>
            <person name="Jeske O."/>
            <person name="Meyerdierks A."/>
            <person name="Storesund J.E."/>
            <person name="Kallscheuer N."/>
            <person name="Luecker S."/>
            <person name="Lage O.M."/>
            <person name="Pohl T."/>
            <person name="Merkel B.J."/>
            <person name="Hornburger P."/>
            <person name="Mueller R.-W."/>
            <person name="Bruemmer F."/>
            <person name="Labrenz M."/>
            <person name="Spormann A.M."/>
            <person name="Op den Camp H."/>
            <person name="Overmann J."/>
            <person name="Amann R."/>
            <person name="Jetten M.S.M."/>
            <person name="Mascher T."/>
            <person name="Medema M.H."/>
            <person name="Devos D.P."/>
            <person name="Kaster A.-K."/>
            <person name="Ovreas L."/>
            <person name="Rohde M."/>
            <person name="Galperin M.Y."/>
            <person name="Jogler C."/>
        </authorList>
    </citation>
    <scope>NUCLEOTIDE SEQUENCE [LARGE SCALE GENOMIC DNA]</scope>
    <source>
        <strain evidence="2 3">HG66A1</strain>
    </source>
</reference>
<keyword evidence="3" id="KW-1185">Reference proteome</keyword>
<dbReference type="RefSeq" id="WP_145189339.1">
    <property type="nucleotide sequence ID" value="NZ_CP036266.1"/>
</dbReference>
<evidence type="ECO:0000313" key="3">
    <source>
        <dbReference type="Proteomes" id="UP000320421"/>
    </source>
</evidence>